<evidence type="ECO:0000313" key="3">
    <source>
        <dbReference type="Proteomes" id="UP001231370"/>
    </source>
</evidence>
<dbReference type="InterPro" id="IPR029044">
    <property type="entry name" value="Nucleotide-diphossugar_trans"/>
</dbReference>
<dbReference type="Proteomes" id="UP001231370">
    <property type="component" value="Unassembled WGS sequence"/>
</dbReference>
<dbReference type="InterPro" id="IPR001173">
    <property type="entry name" value="Glyco_trans_2-like"/>
</dbReference>
<dbReference type="SUPFAM" id="SSF53448">
    <property type="entry name" value="Nucleotide-diphospho-sugar transferases"/>
    <property type="match status" value="1"/>
</dbReference>
<organism evidence="2 3">
    <name type="scientific">Roseofilum halophilum BLCC-M91</name>
    <dbReference type="NCBI Taxonomy" id="3022259"/>
    <lineage>
        <taxon>Bacteria</taxon>
        <taxon>Bacillati</taxon>
        <taxon>Cyanobacteriota</taxon>
        <taxon>Cyanophyceae</taxon>
        <taxon>Desertifilales</taxon>
        <taxon>Desertifilaceae</taxon>
        <taxon>Roseofilum</taxon>
        <taxon>Roseofilum halophilum</taxon>
    </lineage>
</organism>
<dbReference type="RefSeq" id="WP_283761043.1">
    <property type="nucleotide sequence ID" value="NZ_JAQPOK010000016.1"/>
</dbReference>
<reference evidence="2 3" key="1">
    <citation type="submission" date="2023-01" db="EMBL/GenBank/DDBJ databases">
        <title>Novel diversity within Roseofilum (Cyanobacteria; Desertifilaceae) from marine benthic mats with descriptions of four novel species.</title>
        <authorList>
            <person name="Wang Y."/>
            <person name="Berthold D.E."/>
            <person name="Hu J."/>
            <person name="Lefler F.W."/>
            <person name="Laughinghouse H.D. IV."/>
        </authorList>
    </citation>
    <scope>NUCLEOTIDE SEQUENCE [LARGE SCALE GENOMIC DNA]</scope>
    <source>
        <strain evidence="2 3">BLCC-M91</strain>
    </source>
</reference>
<protein>
    <submittedName>
        <fullName evidence="2">Glycosyltransferase family 2 protein</fullName>
    </submittedName>
</protein>
<dbReference type="EMBL" id="JAQPOK010000016">
    <property type="protein sequence ID" value="MDJ1177715.1"/>
    <property type="molecule type" value="Genomic_DNA"/>
</dbReference>
<keyword evidence="3" id="KW-1185">Reference proteome</keyword>
<evidence type="ECO:0000313" key="2">
    <source>
        <dbReference type="EMBL" id="MDJ1177715.1"/>
    </source>
</evidence>
<dbReference type="PANTHER" id="PTHR22916:SF3">
    <property type="entry name" value="UDP-GLCNAC:BETAGAL BETA-1,3-N-ACETYLGLUCOSAMINYLTRANSFERASE-LIKE PROTEIN 1"/>
    <property type="match status" value="1"/>
</dbReference>
<evidence type="ECO:0000259" key="1">
    <source>
        <dbReference type="Pfam" id="PF00535"/>
    </source>
</evidence>
<proteinExistence type="predicted"/>
<dbReference type="Pfam" id="PF00535">
    <property type="entry name" value="Glycos_transf_2"/>
    <property type="match status" value="1"/>
</dbReference>
<feature type="domain" description="Glycosyltransferase 2-like" evidence="1">
    <location>
        <begin position="7"/>
        <end position="165"/>
    </location>
</feature>
<sequence length="285" mass="32728">MKNPLVSIITPVYYGEDTLERAIRSVLKQDFPDWEMIIISDDRKNYEKIVQKSGLDDRRLRFTSTGQIGSGESNARNKGLDIARGQYISCLDCDDAFKPQKLSTLIPLVKKYGAAISSIEYRDSKTNLLLENLSKQPNTEFITPTDVFHVCFYTASMHIYDRSKIELYYDVDLPAMPDGIFLMSFFNTIETIGYCQEPLHIYYRRENSVCNSKDTAKVFALSKKIILDKLNSGTISIKNGLAKSVTKKHIELKLEMEEVYAEEKIKNSSITFLEFLKHHPRFSQT</sequence>
<comment type="caution">
    <text evidence="2">The sequence shown here is derived from an EMBL/GenBank/DDBJ whole genome shotgun (WGS) entry which is preliminary data.</text>
</comment>
<dbReference type="CDD" id="cd00761">
    <property type="entry name" value="Glyco_tranf_GTA_type"/>
    <property type="match status" value="1"/>
</dbReference>
<gene>
    <name evidence="2" type="ORF">PJF56_02440</name>
</gene>
<dbReference type="Gene3D" id="3.90.550.10">
    <property type="entry name" value="Spore Coat Polysaccharide Biosynthesis Protein SpsA, Chain A"/>
    <property type="match status" value="1"/>
</dbReference>
<name>A0ABT7BEW3_9CYAN</name>
<dbReference type="PANTHER" id="PTHR22916">
    <property type="entry name" value="GLYCOSYLTRANSFERASE"/>
    <property type="match status" value="1"/>
</dbReference>
<accession>A0ABT7BEW3</accession>